<dbReference type="CDD" id="cd06785">
    <property type="entry name" value="cpPDZ_HtrA-like"/>
    <property type="match status" value="1"/>
</dbReference>
<name>A0AAJ7WYF0_PETMA</name>
<dbReference type="Gene3D" id="3.30.60.30">
    <property type="match status" value="1"/>
</dbReference>
<protein>
    <submittedName>
        <fullName evidence="13">Serine protease HTRA1-like</fullName>
    </submittedName>
</protein>
<comment type="similarity">
    <text evidence="2">Belongs to the peptidase S1C family.</text>
</comment>
<evidence type="ECO:0000256" key="1">
    <source>
        <dbReference type="ARBA" id="ARBA00004613"/>
    </source>
</evidence>
<reference evidence="13" key="1">
    <citation type="submission" date="2025-08" db="UniProtKB">
        <authorList>
            <consortium name="RefSeq"/>
        </authorList>
    </citation>
    <scope>IDENTIFICATION</scope>
    <source>
        <tissue evidence="13">Sperm</tissue>
    </source>
</reference>
<dbReference type="GO" id="GO:0004252">
    <property type="term" value="F:serine-type endopeptidase activity"/>
    <property type="evidence" value="ECO:0007669"/>
    <property type="project" value="InterPro"/>
</dbReference>
<gene>
    <name evidence="13" type="primary">LOC116944705</name>
</gene>
<dbReference type="FunFam" id="2.40.10.120:FF:000002">
    <property type="entry name" value="HtrA serine peptidase 3"/>
    <property type="match status" value="1"/>
</dbReference>
<dbReference type="Gene3D" id="2.40.10.120">
    <property type="match status" value="1"/>
</dbReference>
<evidence type="ECO:0000256" key="6">
    <source>
        <dbReference type="ARBA" id="ARBA00022801"/>
    </source>
</evidence>
<dbReference type="Proteomes" id="UP001318040">
    <property type="component" value="Chromosome 21"/>
</dbReference>
<evidence type="ECO:0000256" key="8">
    <source>
        <dbReference type="ARBA" id="ARBA00023157"/>
    </source>
</evidence>
<feature type="domain" description="IGFBP N-terminal" evidence="10">
    <location>
        <begin position="7"/>
        <end position="92"/>
    </location>
</feature>
<dbReference type="InterPro" id="IPR001940">
    <property type="entry name" value="Peptidase_S1C"/>
</dbReference>
<dbReference type="InterPro" id="IPR000867">
    <property type="entry name" value="IGFBP-like"/>
</dbReference>
<dbReference type="PANTHER" id="PTHR22939:SF129">
    <property type="entry name" value="SERINE PROTEASE HTRA2, MITOCHONDRIAL"/>
    <property type="match status" value="1"/>
</dbReference>
<dbReference type="GO" id="GO:0005576">
    <property type="term" value="C:extracellular region"/>
    <property type="evidence" value="ECO:0007669"/>
    <property type="project" value="UniProtKB-SubCell"/>
</dbReference>
<dbReference type="KEGG" id="pmrn:116944705"/>
<dbReference type="InterPro" id="IPR002350">
    <property type="entry name" value="Kazal_dom"/>
</dbReference>
<dbReference type="Gene3D" id="2.30.42.10">
    <property type="match status" value="1"/>
</dbReference>
<keyword evidence="4" id="KW-0645">Protease</keyword>
<dbReference type="InterPro" id="IPR036058">
    <property type="entry name" value="Kazal_dom_sf"/>
</dbReference>
<evidence type="ECO:0000259" key="10">
    <source>
        <dbReference type="PROSITE" id="PS51323"/>
    </source>
</evidence>
<comment type="subcellular location">
    <subcellularLocation>
        <location evidence="1">Secreted</location>
    </subcellularLocation>
</comment>
<dbReference type="PROSITE" id="PS51323">
    <property type="entry name" value="IGFBP_N_2"/>
    <property type="match status" value="1"/>
</dbReference>
<dbReference type="InterPro" id="IPR036034">
    <property type="entry name" value="PDZ_sf"/>
</dbReference>
<sequence length="469" mass="49753">MRVYCVCATSCPELCNTARCPLLPPSGCLQGEVWDPCGCCHQCGLPEGTLCLPAARDPCGRGLVCRAGSSRRVGRSAGGGGARPPRAWCVCAAAPHSAVCGSDGVTYRSECALFAARSHSAHQGLPSIIALQRGACDPDPGDAGAQPQRESRRARYNFIADVVQRAAPAVVHIEIFKSPPSYARAAPVSSGSGFLVSDEGLIVTNAHVVGGGGATRVVMVTLRGGRSYEAEVTDVDTKVDIATIRIHPQHPLAVLQLGRSSELRPGEFVVAIGSPFALQNTVTTGIVSTAQRGGRELGLHDSDLDYIQTDAIINYGNSGGPLVNLDGEVIGINALKVAAGISFAIPSDRIRLFLSESHHRQTREKNEMKRRYIGISMLTLTTSLIKELRLRFRDFPDVSGGIYVHEVIPGSPAASAGVRNGDVVVAVDGRVATRTTSLQEAVQREEKLLLLVRRGQEEILLTVTPDIVT</sequence>
<organism evidence="12 13">
    <name type="scientific">Petromyzon marinus</name>
    <name type="common">Sea lamprey</name>
    <dbReference type="NCBI Taxonomy" id="7757"/>
    <lineage>
        <taxon>Eukaryota</taxon>
        <taxon>Metazoa</taxon>
        <taxon>Chordata</taxon>
        <taxon>Craniata</taxon>
        <taxon>Vertebrata</taxon>
        <taxon>Cyclostomata</taxon>
        <taxon>Hyperoartia</taxon>
        <taxon>Petromyzontiformes</taxon>
        <taxon>Petromyzontidae</taxon>
        <taxon>Petromyzon</taxon>
    </lineage>
</organism>
<dbReference type="SUPFAM" id="SSF100895">
    <property type="entry name" value="Kazal-type serine protease inhibitors"/>
    <property type="match status" value="1"/>
</dbReference>
<keyword evidence="7" id="KW-0720">Serine protease</keyword>
<dbReference type="PANTHER" id="PTHR22939">
    <property type="entry name" value="SERINE PROTEASE FAMILY S1C HTRA-RELATED"/>
    <property type="match status" value="1"/>
</dbReference>
<feature type="domain" description="Kazal-like" evidence="11">
    <location>
        <begin position="83"/>
        <end position="138"/>
    </location>
</feature>
<dbReference type="CDD" id="cd00104">
    <property type="entry name" value="KAZAL_FS"/>
    <property type="match status" value="1"/>
</dbReference>
<keyword evidence="3" id="KW-0964">Secreted</keyword>
<dbReference type="Pfam" id="PF13365">
    <property type="entry name" value="Trypsin_2"/>
    <property type="match status" value="1"/>
</dbReference>
<keyword evidence="8" id="KW-1015">Disulfide bond</keyword>
<dbReference type="Pfam" id="PF17820">
    <property type="entry name" value="PDZ_6"/>
    <property type="match status" value="1"/>
</dbReference>
<keyword evidence="6" id="KW-0378">Hydrolase</keyword>
<dbReference type="PROSITE" id="PS51465">
    <property type="entry name" value="KAZAL_2"/>
    <property type="match status" value="1"/>
</dbReference>
<dbReference type="AlphaFoldDB" id="A0AAJ7WYF0"/>
<evidence type="ECO:0000256" key="5">
    <source>
        <dbReference type="ARBA" id="ARBA00022729"/>
    </source>
</evidence>
<proteinExistence type="inferred from homology"/>
<accession>A0AAJ7WYF0</accession>
<dbReference type="SUPFAM" id="SSF57184">
    <property type="entry name" value="Growth factor receptor domain"/>
    <property type="match status" value="1"/>
</dbReference>
<dbReference type="Gene3D" id="4.10.40.20">
    <property type="match status" value="1"/>
</dbReference>
<evidence type="ECO:0000256" key="3">
    <source>
        <dbReference type="ARBA" id="ARBA00022525"/>
    </source>
</evidence>
<evidence type="ECO:0000256" key="2">
    <source>
        <dbReference type="ARBA" id="ARBA00010541"/>
    </source>
</evidence>
<keyword evidence="12" id="KW-1185">Reference proteome</keyword>
<dbReference type="PRINTS" id="PR00834">
    <property type="entry name" value="PROTEASES2C"/>
</dbReference>
<feature type="domain" description="PDZ" evidence="9">
    <location>
        <begin position="398"/>
        <end position="443"/>
    </location>
</feature>
<dbReference type="SMART" id="SM00121">
    <property type="entry name" value="IB"/>
    <property type="match status" value="1"/>
</dbReference>
<dbReference type="GO" id="GO:0012501">
    <property type="term" value="P:programmed cell death"/>
    <property type="evidence" value="ECO:0007669"/>
    <property type="project" value="TreeGrafter"/>
</dbReference>
<dbReference type="SUPFAM" id="SSF50156">
    <property type="entry name" value="PDZ domain-like"/>
    <property type="match status" value="1"/>
</dbReference>
<dbReference type="SMART" id="SM00228">
    <property type="entry name" value="PDZ"/>
    <property type="match status" value="1"/>
</dbReference>
<dbReference type="Pfam" id="PF07648">
    <property type="entry name" value="Kazal_2"/>
    <property type="match status" value="1"/>
</dbReference>
<keyword evidence="5" id="KW-0732">Signal</keyword>
<dbReference type="InterPro" id="IPR009030">
    <property type="entry name" value="Growth_fac_rcpt_cys_sf"/>
</dbReference>
<dbReference type="RefSeq" id="XP_032814387.1">
    <property type="nucleotide sequence ID" value="XM_032958496.1"/>
</dbReference>
<dbReference type="GO" id="GO:0006508">
    <property type="term" value="P:proteolysis"/>
    <property type="evidence" value="ECO:0007669"/>
    <property type="project" value="UniProtKB-KW"/>
</dbReference>
<dbReference type="GO" id="GO:0043065">
    <property type="term" value="P:positive regulation of apoptotic process"/>
    <property type="evidence" value="ECO:0007669"/>
    <property type="project" value="TreeGrafter"/>
</dbReference>
<dbReference type="SUPFAM" id="SSF50494">
    <property type="entry name" value="Trypsin-like serine proteases"/>
    <property type="match status" value="1"/>
</dbReference>
<dbReference type="InterPro" id="IPR041489">
    <property type="entry name" value="PDZ_6"/>
</dbReference>
<dbReference type="Pfam" id="PF00219">
    <property type="entry name" value="IGFBP"/>
    <property type="match status" value="1"/>
</dbReference>
<evidence type="ECO:0000313" key="13">
    <source>
        <dbReference type="RefSeq" id="XP_032814387.1"/>
    </source>
</evidence>
<dbReference type="SMART" id="SM00280">
    <property type="entry name" value="KAZAL"/>
    <property type="match status" value="1"/>
</dbReference>
<evidence type="ECO:0000259" key="11">
    <source>
        <dbReference type="PROSITE" id="PS51465"/>
    </source>
</evidence>
<evidence type="ECO:0000256" key="4">
    <source>
        <dbReference type="ARBA" id="ARBA00022670"/>
    </source>
</evidence>
<evidence type="ECO:0000256" key="7">
    <source>
        <dbReference type="ARBA" id="ARBA00022825"/>
    </source>
</evidence>
<dbReference type="PROSITE" id="PS50106">
    <property type="entry name" value="PDZ"/>
    <property type="match status" value="1"/>
</dbReference>
<dbReference type="InterPro" id="IPR001478">
    <property type="entry name" value="PDZ"/>
</dbReference>
<evidence type="ECO:0000259" key="9">
    <source>
        <dbReference type="PROSITE" id="PS50106"/>
    </source>
</evidence>
<evidence type="ECO:0000313" key="12">
    <source>
        <dbReference type="Proteomes" id="UP001318040"/>
    </source>
</evidence>
<dbReference type="InterPro" id="IPR009003">
    <property type="entry name" value="Peptidase_S1_PA"/>
</dbReference>